<evidence type="ECO:0000256" key="4">
    <source>
        <dbReference type="ARBA" id="ARBA00022692"/>
    </source>
</evidence>
<dbReference type="Pfam" id="PF14510">
    <property type="entry name" value="ABC_trans_N"/>
    <property type="match status" value="1"/>
</dbReference>
<evidence type="ECO:0000256" key="2">
    <source>
        <dbReference type="ARBA" id="ARBA00006012"/>
    </source>
</evidence>
<evidence type="ECO:0000256" key="9">
    <source>
        <dbReference type="ARBA" id="ARBA00023136"/>
    </source>
</evidence>
<feature type="transmembrane region" description="Helical" evidence="11">
    <location>
        <begin position="498"/>
        <end position="519"/>
    </location>
</feature>
<dbReference type="InterPro" id="IPR003439">
    <property type="entry name" value="ABC_transporter-like_ATP-bd"/>
</dbReference>
<keyword evidence="9 11" id="KW-0472">Membrane</keyword>
<feature type="transmembrane region" description="Helical" evidence="11">
    <location>
        <begin position="1248"/>
        <end position="1272"/>
    </location>
</feature>
<dbReference type="Pfam" id="PF00005">
    <property type="entry name" value="ABC_tran"/>
    <property type="match status" value="2"/>
</dbReference>
<comment type="caution">
    <text evidence="13">The sequence shown here is derived from an EMBL/GenBank/DDBJ whole genome shotgun (WGS) entry which is preliminary data.</text>
</comment>
<feature type="transmembrane region" description="Helical" evidence="11">
    <location>
        <begin position="642"/>
        <end position="663"/>
    </location>
</feature>
<feature type="transmembrane region" description="Helical" evidence="11">
    <location>
        <begin position="1416"/>
        <end position="1437"/>
    </location>
</feature>
<dbReference type="CDD" id="cd03233">
    <property type="entry name" value="ABCG_PDR_domain1"/>
    <property type="match status" value="1"/>
</dbReference>
<dbReference type="EMBL" id="JABTTQ020001303">
    <property type="protein sequence ID" value="KAK6131968.1"/>
    <property type="molecule type" value="Genomic_DNA"/>
</dbReference>
<evidence type="ECO:0000256" key="1">
    <source>
        <dbReference type="ARBA" id="ARBA00004141"/>
    </source>
</evidence>
<keyword evidence="8 11" id="KW-1133">Transmembrane helix</keyword>
<dbReference type="PANTHER" id="PTHR48040">
    <property type="entry name" value="PLEIOTROPIC DRUG RESISTANCE PROTEIN 1-LIKE ISOFORM X1"/>
    <property type="match status" value="1"/>
</dbReference>
<evidence type="ECO:0000313" key="14">
    <source>
        <dbReference type="Proteomes" id="UP001318860"/>
    </source>
</evidence>
<dbReference type="CDD" id="cd03232">
    <property type="entry name" value="ABCG_PDR_domain2"/>
    <property type="match status" value="1"/>
</dbReference>
<feature type="transmembrane region" description="Helical" evidence="11">
    <location>
        <begin position="616"/>
        <end position="635"/>
    </location>
</feature>
<dbReference type="InterPro" id="IPR013581">
    <property type="entry name" value="PDR_assoc"/>
</dbReference>
<name>A0ABR0VAE8_REHGL</name>
<dbReference type="PANTHER" id="PTHR48040:SF20">
    <property type="entry name" value="PLEIOTROPIC DRUG RESISTANCE PROTEIN 1"/>
    <property type="match status" value="1"/>
</dbReference>
<dbReference type="InterPro" id="IPR003593">
    <property type="entry name" value="AAA+_ATPase"/>
</dbReference>
<protein>
    <recommendedName>
        <fullName evidence="12">ABC transporter domain-containing protein</fullName>
    </recommendedName>
</protein>
<evidence type="ECO:0000256" key="3">
    <source>
        <dbReference type="ARBA" id="ARBA00022448"/>
    </source>
</evidence>
<accession>A0ABR0VAE8</accession>
<keyword evidence="4 11" id="KW-0812">Transmembrane</keyword>
<dbReference type="InterPro" id="IPR034003">
    <property type="entry name" value="ABCG_PDR_2"/>
</dbReference>
<dbReference type="PROSITE" id="PS50893">
    <property type="entry name" value="ABC_TRANSPORTER_2"/>
    <property type="match status" value="2"/>
</dbReference>
<evidence type="ECO:0000256" key="11">
    <source>
        <dbReference type="SAM" id="Phobius"/>
    </source>
</evidence>
<keyword evidence="6" id="KW-0547">Nucleotide-binding</keyword>
<evidence type="ECO:0000259" key="12">
    <source>
        <dbReference type="PROSITE" id="PS50893"/>
    </source>
</evidence>
<dbReference type="InterPro" id="IPR029481">
    <property type="entry name" value="ABC_trans_N"/>
</dbReference>
<evidence type="ECO:0000256" key="7">
    <source>
        <dbReference type="ARBA" id="ARBA00022840"/>
    </source>
</evidence>
<feature type="domain" description="ABC transporter" evidence="12">
    <location>
        <begin position="131"/>
        <end position="404"/>
    </location>
</feature>
<dbReference type="SUPFAM" id="SSF52540">
    <property type="entry name" value="P-loop containing nucleoside triphosphate hydrolases"/>
    <property type="match status" value="2"/>
</dbReference>
<dbReference type="InterPro" id="IPR027417">
    <property type="entry name" value="P-loop_NTPase"/>
</dbReference>
<dbReference type="SMART" id="SM00382">
    <property type="entry name" value="AAA"/>
    <property type="match status" value="2"/>
</dbReference>
<feature type="transmembrane region" description="Helical" evidence="11">
    <location>
        <begin position="1135"/>
        <end position="1153"/>
    </location>
</feature>
<evidence type="ECO:0000256" key="6">
    <source>
        <dbReference type="ARBA" id="ARBA00022741"/>
    </source>
</evidence>
<evidence type="ECO:0000313" key="13">
    <source>
        <dbReference type="EMBL" id="KAK6131968.1"/>
    </source>
</evidence>
<evidence type="ECO:0000256" key="5">
    <source>
        <dbReference type="ARBA" id="ARBA00022737"/>
    </source>
</evidence>
<feature type="region of interest" description="Disordered" evidence="10">
    <location>
        <begin position="771"/>
        <end position="792"/>
    </location>
</feature>
<feature type="transmembrane region" description="Helical" evidence="11">
    <location>
        <begin position="539"/>
        <end position="561"/>
    </location>
</feature>
<feature type="domain" description="ABC transporter" evidence="12">
    <location>
        <begin position="815"/>
        <end position="1067"/>
    </location>
</feature>
<feature type="transmembrane region" description="Helical" evidence="11">
    <location>
        <begin position="1217"/>
        <end position="1236"/>
    </location>
</feature>
<dbReference type="InterPro" id="IPR034001">
    <property type="entry name" value="ABCG_PDR_1"/>
</dbReference>
<comment type="similarity">
    <text evidence="2">Belongs to the ABC transporter superfamily. ABCG family. PDR (TC 3.A.1.205) subfamily.</text>
</comment>
<feature type="transmembrane region" description="Helical" evidence="11">
    <location>
        <begin position="1601"/>
        <end position="1619"/>
    </location>
</feature>
<gene>
    <name evidence="13" type="ORF">DH2020_034288</name>
</gene>
<feature type="transmembrane region" description="Helical" evidence="11">
    <location>
        <begin position="1278"/>
        <end position="1298"/>
    </location>
</feature>
<sequence>MAKHGDGSFSRSSRDEDDEEALKWAALEKLPTFDRLRKGLLFGSNGANEVDVQNLGFEDKRNLVERLVNTVEEDNEKFLLKLRNRIDRVGIDMPTIEVRYEHLNIDAEAYSASRALPTFVNFNINIIEGFLNSLHLLSSRKKPFTILKDVSGIIKPCRMTLLLGPPSSGKTTLLLALAGKLDPTLKTSGRVTYNGHGMEEFVPQRTAAYISQHDLHIGEMTVRETLAFSARCQGVGSRYEMLAELSRREKAANIKPDPDIDIYMKAAATEGDEASVVTDYILKVLGLDVCADTMVGDEMVRGISGGQKKRVTTGEMLVGPAKALFMDEISTGLDSSTTFQIVNMLRQYVHIMKGTAFISLLQPAPETYDLFDDIALLSDGQIVYQGPRDNVLDFFESMGFKCPQRKGVADFLQEVTSKKDQQQYWARKDQPYRFISVGEFAEAFQSYVVGEDSGMNLLFHLIRPKAIQPLCQQKSMVLTKGTLESLHRKKILLMKRNSFVFFFKIFQLTVMSLIAMTVFFRTEMSKNTIEDGGVYTGALFFAVIMIMFNGMSELAMTIYKLPVFYKQRDMFFFRHGRMVSPWLLKIPVTFLEVAIWTFLTYYVIGFDPNVGRLAKQYLLLLFVHQEALSLFRFIGAAGRNMIVANTFGLFALLLLFALGGFVLSREDVKGWWLWGYWSSPLMYAQNAILVNEFTGHSWSRLINGTALGVQVMESRGFFTDANWYWLGLGAVIGFVLLFNLLYIIALAYLDPYEKPQAVLPEATEDDGLVSRVSAPGGANTRRSISSGSSSVRTDAIETNENRKRGMILPFEPHSITFDDIRYSVDMPAEMKAQGASDDKLELLKGVSGAFRPGVLTALMGVSGAGKTTLMDVLAGRKTGGYIEGNITISGYPKNQATFARISGYCEQNDIHSPNVTVYESLVYSAWLRLPREVDAETRKMFIEEVMELVELNPLRGSLVGLPGVNGLSTEQRKRLTIAVELVANPSIIFMDEPTSGLDARAAAIVMRTVRNTVNTGRTVVCTIHQPSIDIFEAFDEYFEGVDGVSKIKDGYNPATWMLEVTSSAQELLLGVDFTDHYKKSDLYMRNKALIKELSVPPSTKDLFFATEYSQSFLTQCIACLWKQHWSYWRNPPYTAVRFLFTTFIALIFGTMFWDLGSRWNTQQDLFNAMGSMYAAINFLGFQYGSTVQPVVAIERTVFYRERAAGMYSALPYAFSQFLIEIPYVFVQSIVYGLIVYSMMGFDWTAEKFFWFIYFLFFSLLYFVLYGMMTVAVTPNHNVAAIISSFFYAVWNLFSGFIIPRPNLRGYKVKGKKGNLHRKGTEDIKLSSFADHGSGAVRWICDADHRKGTEDINLSGFADHGGGLPARPNSEPDMVPNKRVKSLKTNIELSVCALLIFYMLHIKNLHPQDEGPVASHFYSIGLIPTMNPLMLAGMLLTFTRIVPIGNMNGISLIYFGRLLGYSTILNDQGKAIKRVGMSDATEFDLEAEDYVPLPKEEERATVVPNLDAADLDLLGGNPWIWILTEKFDEEDLPAALALVPDWKLRRKAFLRNKALIKELSVPRPGTKDLFFATEYSQSFLTQCIACLWKQHWSYWRNPPYTAVRFLFTTFIALIFGTMFWDLGSRWNTQQDLFNAMGSMYAAINFLDSNMVQLYNLLWPLKELSFTEKERLGCILLYHMHSHNFSLRFLTSSSVHCIWSHCLLNDGVRLDR</sequence>
<evidence type="ECO:0000256" key="8">
    <source>
        <dbReference type="ARBA" id="ARBA00022989"/>
    </source>
</evidence>
<dbReference type="Gene3D" id="3.40.50.300">
    <property type="entry name" value="P-loop containing nucleotide triphosphate hydrolases"/>
    <property type="match status" value="2"/>
</dbReference>
<reference evidence="13 14" key="1">
    <citation type="journal article" date="2021" name="Comput. Struct. Biotechnol. J.">
        <title>De novo genome assembly of the potent medicinal plant Rehmannia glutinosa using nanopore technology.</title>
        <authorList>
            <person name="Ma L."/>
            <person name="Dong C."/>
            <person name="Song C."/>
            <person name="Wang X."/>
            <person name="Zheng X."/>
            <person name="Niu Y."/>
            <person name="Chen S."/>
            <person name="Feng W."/>
        </authorList>
    </citation>
    <scope>NUCLEOTIDE SEQUENCE [LARGE SCALE GENOMIC DNA]</scope>
    <source>
        <strain evidence="13">DH-2019</strain>
    </source>
</reference>
<feature type="transmembrane region" description="Helical" evidence="11">
    <location>
        <begin position="723"/>
        <end position="749"/>
    </location>
</feature>
<keyword evidence="3" id="KW-0813">Transport</keyword>
<proteinExistence type="inferred from homology"/>
<keyword evidence="14" id="KW-1185">Reference proteome</keyword>
<evidence type="ECO:0000256" key="10">
    <source>
        <dbReference type="SAM" id="MobiDB-lite"/>
    </source>
</evidence>
<keyword evidence="5" id="KW-0677">Repeat</keyword>
<dbReference type="Pfam" id="PF08370">
    <property type="entry name" value="PDR_assoc"/>
    <property type="match status" value="1"/>
</dbReference>
<feature type="transmembrane region" description="Helical" evidence="11">
    <location>
        <begin position="1386"/>
        <end position="1404"/>
    </location>
</feature>
<dbReference type="Proteomes" id="UP001318860">
    <property type="component" value="Unassembled WGS sequence"/>
</dbReference>
<dbReference type="InterPro" id="IPR013525">
    <property type="entry name" value="ABC2_TM"/>
</dbReference>
<comment type="subcellular location">
    <subcellularLocation>
        <location evidence="1">Membrane</location>
        <topology evidence="1">Multi-pass membrane protein</topology>
    </subcellularLocation>
</comment>
<feature type="transmembrane region" description="Helical" evidence="11">
    <location>
        <begin position="582"/>
        <end position="604"/>
    </location>
</feature>
<organism evidence="13 14">
    <name type="scientific">Rehmannia glutinosa</name>
    <name type="common">Chinese foxglove</name>
    <dbReference type="NCBI Taxonomy" id="99300"/>
    <lineage>
        <taxon>Eukaryota</taxon>
        <taxon>Viridiplantae</taxon>
        <taxon>Streptophyta</taxon>
        <taxon>Embryophyta</taxon>
        <taxon>Tracheophyta</taxon>
        <taxon>Spermatophyta</taxon>
        <taxon>Magnoliopsida</taxon>
        <taxon>eudicotyledons</taxon>
        <taxon>Gunneridae</taxon>
        <taxon>Pentapetalae</taxon>
        <taxon>asterids</taxon>
        <taxon>lamiids</taxon>
        <taxon>Lamiales</taxon>
        <taxon>Orobanchaceae</taxon>
        <taxon>Rehmannieae</taxon>
        <taxon>Rehmannia</taxon>
    </lineage>
</organism>
<keyword evidence="7" id="KW-0067">ATP-binding</keyword>
<dbReference type="Pfam" id="PF01061">
    <property type="entry name" value="ABC2_membrane"/>
    <property type="match status" value="3"/>
</dbReference>